<protein>
    <recommendedName>
        <fullName evidence="4">Apopolysialoglycoprotein</fullName>
    </recommendedName>
</protein>
<feature type="compositionally biased region" description="Basic and acidic residues" evidence="1">
    <location>
        <begin position="550"/>
        <end position="567"/>
    </location>
</feature>
<feature type="compositionally biased region" description="Pro residues" evidence="1">
    <location>
        <begin position="679"/>
        <end position="691"/>
    </location>
</feature>
<feature type="compositionally biased region" description="Basic residues" evidence="1">
    <location>
        <begin position="211"/>
        <end position="234"/>
    </location>
</feature>
<feature type="region of interest" description="Disordered" evidence="1">
    <location>
        <begin position="393"/>
        <end position="415"/>
    </location>
</feature>
<name>A0A9P9ALU4_9HYPO</name>
<dbReference type="EMBL" id="JAGPYM010000018">
    <property type="protein sequence ID" value="KAH6885285.1"/>
    <property type="molecule type" value="Genomic_DNA"/>
</dbReference>
<dbReference type="Proteomes" id="UP000777438">
    <property type="component" value="Unassembled WGS sequence"/>
</dbReference>
<feature type="region of interest" description="Disordered" evidence="1">
    <location>
        <begin position="1"/>
        <end position="21"/>
    </location>
</feature>
<organism evidence="2 3">
    <name type="scientific">Thelonectria olida</name>
    <dbReference type="NCBI Taxonomy" id="1576542"/>
    <lineage>
        <taxon>Eukaryota</taxon>
        <taxon>Fungi</taxon>
        <taxon>Dikarya</taxon>
        <taxon>Ascomycota</taxon>
        <taxon>Pezizomycotina</taxon>
        <taxon>Sordariomycetes</taxon>
        <taxon>Hypocreomycetidae</taxon>
        <taxon>Hypocreales</taxon>
        <taxon>Nectriaceae</taxon>
        <taxon>Thelonectria</taxon>
    </lineage>
</organism>
<feature type="compositionally biased region" description="Low complexity" evidence="1">
    <location>
        <begin position="236"/>
        <end position="259"/>
    </location>
</feature>
<evidence type="ECO:0000313" key="3">
    <source>
        <dbReference type="Proteomes" id="UP000777438"/>
    </source>
</evidence>
<feature type="compositionally biased region" description="Polar residues" evidence="1">
    <location>
        <begin position="310"/>
        <end position="321"/>
    </location>
</feature>
<feature type="region of interest" description="Disordered" evidence="1">
    <location>
        <begin position="189"/>
        <end position="364"/>
    </location>
</feature>
<feature type="compositionally biased region" description="Polar residues" evidence="1">
    <location>
        <begin position="122"/>
        <end position="131"/>
    </location>
</feature>
<dbReference type="OrthoDB" id="275715at2759"/>
<accession>A0A9P9ALU4</accession>
<evidence type="ECO:0000256" key="1">
    <source>
        <dbReference type="SAM" id="MobiDB-lite"/>
    </source>
</evidence>
<proteinExistence type="predicted"/>
<feature type="compositionally biased region" description="Low complexity" evidence="1">
    <location>
        <begin position="826"/>
        <end position="836"/>
    </location>
</feature>
<feature type="region of interest" description="Disordered" evidence="1">
    <location>
        <begin position="882"/>
        <end position="912"/>
    </location>
</feature>
<keyword evidence="3" id="KW-1185">Reference proteome</keyword>
<feature type="compositionally biased region" description="Polar residues" evidence="1">
    <location>
        <begin position="626"/>
        <end position="639"/>
    </location>
</feature>
<reference evidence="2 3" key="1">
    <citation type="journal article" date="2021" name="Nat. Commun.">
        <title>Genetic determinants of endophytism in the Arabidopsis root mycobiome.</title>
        <authorList>
            <person name="Mesny F."/>
            <person name="Miyauchi S."/>
            <person name="Thiergart T."/>
            <person name="Pickel B."/>
            <person name="Atanasova L."/>
            <person name="Karlsson M."/>
            <person name="Huettel B."/>
            <person name="Barry K.W."/>
            <person name="Haridas S."/>
            <person name="Chen C."/>
            <person name="Bauer D."/>
            <person name="Andreopoulos W."/>
            <person name="Pangilinan J."/>
            <person name="LaButti K."/>
            <person name="Riley R."/>
            <person name="Lipzen A."/>
            <person name="Clum A."/>
            <person name="Drula E."/>
            <person name="Henrissat B."/>
            <person name="Kohler A."/>
            <person name="Grigoriev I.V."/>
            <person name="Martin F.M."/>
            <person name="Hacquard S."/>
        </authorList>
    </citation>
    <scope>NUCLEOTIDE SEQUENCE [LARGE SCALE GENOMIC DNA]</scope>
    <source>
        <strain evidence="2 3">MPI-CAGE-CH-0241</strain>
    </source>
</reference>
<feature type="compositionally biased region" description="Low complexity" evidence="1">
    <location>
        <begin position="882"/>
        <end position="905"/>
    </location>
</feature>
<feature type="compositionally biased region" description="Acidic residues" evidence="1">
    <location>
        <begin position="87"/>
        <end position="96"/>
    </location>
</feature>
<feature type="region of interest" description="Disordered" evidence="1">
    <location>
        <begin position="626"/>
        <end position="859"/>
    </location>
</feature>
<comment type="caution">
    <text evidence="2">The sequence shown here is derived from an EMBL/GenBank/DDBJ whole genome shotgun (WGS) entry which is preliminary data.</text>
</comment>
<feature type="compositionally biased region" description="Basic and acidic residues" evidence="1">
    <location>
        <begin position="322"/>
        <end position="331"/>
    </location>
</feature>
<feature type="region of interest" description="Disordered" evidence="1">
    <location>
        <begin position="434"/>
        <end position="589"/>
    </location>
</feature>
<feature type="compositionally biased region" description="Low complexity" evidence="1">
    <location>
        <begin position="719"/>
        <end position="736"/>
    </location>
</feature>
<feature type="compositionally biased region" description="Basic and acidic residues" evidence="1">
    <location>
        <begin position="269"/>
        <end position="282"/>
    </location>
</feature>
<evidence type="ECO:0000313" key="2">
    <source>
        <dbReference type="EMBL" id="KAH6885285.1"/>
    </source>
</evidence>
<feature type="compositionally biased region" description="Basic and acidic residues" evidence="1">
    <location>
        <begin position="97"/>
        <end position="109"/>
    </location>
</feature>
<feature type="region of interest" description="Disordered" evidence="1">
    <location>
        <begin position="82"/>
        <end position="155"/>
    </location>
</feature>
<sequence length="912" mass="95452">MAPGTRRANRSGYAEHDDFEGLPVRQWRHDWVTVAPPPQQEQQKQNDIWSIELLHGMPKDSHLLPPHSQELLLAARSGRLYKRPAPAEDDEADNDALPEKTDKKEEDASTKGFSMKVWKQIPRNSEATASSHLAKRRKNTVTIASRTVEDRVQGPTVTRATVRRIDAAGNAYTEEVTLGDGQQVVGEIISTRVEPAPGPRGEAAVPPAPAIRKRPLPPKRKPKGGPGRGKKRVKFPATDAPQPVAAPAPANGAAPVPAVKQEGTSEPGIKQEVDDSTNHDSEAAGDDDDDDDDDGDEGDEGDDGDESATPADSTQLEGSQLDSDRQDHEMTDAAPMAPPTVTSAPERPDIEMGSDEIPSEPLVPPAPVSAINLAPPLSLGPLGPIPRLEGSPLKNVIMPSPTTEVPPEIRPEPQPQVPLTAESLQKVEVTDAVSLMPPTSTGPSLPVEAKPTDVNEEIQSAVAEPRSIVQAPEAAAPSAPAPTPALESVIPQADSLKDESLLPPPPEEVGNIDSTPPAAESVCMAPDGGDKPVQTQATEEAVQDIPSKPSSEHADTVMTEDSVKPEDSASVVAPVSETAEIPPVEPASEPMVEHMEVEDMMMEDTPVESFADVPIPAPAESIVESTTAVVTEPTGQEETPASPPKTGNRVASEEPNLLGALMGELDRQSGESMETEPSEPVPTAEPVPEAAPEPVAELVIETVAEPAPEVADLMDTADEPAPATTEAPVETSAEAPVVPPTEPPAEVAGESAPNPVPESAVEPAEVVKPEESSVTEEPEPVEEAQPLEEVQPSDEPRIETPQPSDAPTSEPPKPADTKSEETLVQEPPSEAPASEATPVVDAPIEAPATASPVIEESSTTVVLPVAEAPAVEAPPVESAAVEAVQAAETVAAEPPSAEAPSTKSPPAEDPEA</sequence>
<dbReference type="AlphaFoldDB" id="A0A9P9ALU4"/>
<feature type="compositionally biased region" description="Acidic residues" evidence="1">
    <location>
        <begin position="283"/>
        <end position="306"/>
    </location>
</feature>
<feature type="compositionally biased region" description="Acidic residues" evidence="1">
    <location>
        <begin position="773"/>
        <end position="786"/>
    </location>
</feature>
<evidence type="ECO:0008006" key="4">
    <source>
        <dbReference type="Google" id="ProtNLM"/>
    </source>
</evidence>
<gene>
    <name evidence="2" type="ORF">B0T10DRAFT_564076</name>
</gene>